<dbReference type="PANTHER" id="PTHR43877">
    <property type="entry name" value="AMINOALKYLPHOSPHONATE N-ACETYLTRANSFERASE-RELATED-RELATED"/>
    <property type="match status" value="1"/>
</dbReference>
<reference evidence="4 5" key="1">
    <citation type="submission" date="2019-04" db="EMBL/GenBank/DDBJ databases">
        <title>Flavobacterium sp. strain DS2-A Genome sequencing and assembly.</title>
        <authorList>
            <person name="Kim I."/>
        </authorList>
    </citation>
    <scope>NUCLEOTIDE SEQUENCE [LARGE SCALE GENOMIC DNA]</scope>
    <source>
        <strain evidence="4 5">DS2-A</strain>
    </source>
</reference>
<name>A0A4Z0L5Z5_9FLAO</name>
<organism evidence="4 5">
    <name type="scientific">Flavobacterium humi</name>
    <dbReference type="NCBI Taxonomy" id="2562683"/>
    <lineage>
        <taxon>Bacteria</taxon>
        <taxon>Pseudomonadati</taxon>
        <taxon>Bacteroidota</taxon>
        <taxon>Flavobacteriia</taxon>
        <taxon>Flavobacteriales</taxon>
        <taxon>Flavobacteriaceae</taxon>
        <taxon>Flavobacterium</taxon>
    </lineage>
</organism>
<keyword evidence="2" id="KW-0012">Acyltransferase</keyword>
<proteinExistence type="predicted"/>
<evidence type="ECO:0000256" key="2">
    <source>
        <dbReference type="ARBA" id="ARBA00023315"/>
    </source>
</evidence>
<gene>
    <name evidence="4" type="ORF">E4635_10920</name>
</gene>
<dbReference type="Pfam" id="PF00583">
    <property type="entry name" value="Acetyltransf_1"/>
    <property type="match status" value="1"/>
</dbReference>
<dbReference type="Gene3D" id="3.40.630.30">
    <property type="match status" value="1"/>
</dbReference>
<evidence type="ECO:0000313" key="4">
    <source>
        <dbReference type="EMBL" id="TGD57688.1"/>
    </source>
</evidence>
<comment type="caution">
    <text evidence="4">The sequence shown here is derived from an EMBL/GenBank/DDBJ whole genome shotgun (WGS) entry which is preliminary data.</text>
</comment>
<protein>
    <submittedName>
        <fullName evidence="4">GNAT family N-acetyltransferase</fullName>
    </submittedName>
</protein>
<sequence>MKLIRTTSDNIDFQYLTALFDEYLVIIDGDEKDFFAQFNKIELKNVVVCYDDGIAVGCGAFKEYEPQVAEIKRMFVHPEHRGKGVASKVLAELESWAKELGFGKCILETSYKLENAILLYKKSGYATIENYGQYIGVESSICMEKII</sequence>
<dbReference type="InterPro" id="IPR000182">
    <property type="entry name" value="GNAT_dom"/>
</dbReference>
<dbReference type="GO" id="GO:0016747">
    <property type="term" value="F:acyltransferase activity, transferring groups other than amino-acyl groups"/>
    <property type="evidence" value="ECO:0007669"/>
    <property type="project" value="InterPro"/>
</dbReference>
<dbReference type="InterPro" id="IPR016181">
    <property type="entry name" value="Acyl_CoA_acyltransferase"/>
</dbReference>
<dbReference type="CDD" id="cd04301">
    <property type="entry name" value="NAT_SF"/>
    <property type="match status" value="1"/>
</dbReference>
<accession>A0A4Z0L5Z5</accession>
<dbReference type="OrthoDB" id="9803233at2"/>
<dbReference type="PROSITE" id="PS51186">
    <property type="entry name" value="GNAT"/>
    <property type="match status" value="1"/>
</dbReference>
<keyword evidence="5" id="KW-1185">Reference proteome</keyword>
<evidence type="ECO:0000313" key="5">
    <source>
        <dbReference type="Proteomes" id="UP000297407"/>
    </source>
</evidence>
<evidence type="ECO:0000259" key="3">
    <source>
        <dbReference type="PROSITE" id="PS51186"/>
    </source>
</evidence>
<evidence type="ECO:0000256" key="1">
    <source>
        <dbReference type="ARBA" id="ARBA00022679"/>
    </source>
</evidence>
<dbReference type="Proteomes" id="UP000297407">
    <property type="component" value="Unassembled WGS sequence"/>
</dbReference>
<keyword evidence="1 4" id="KW-0808">Transferase</keyword>
<dbReference type="AlphaFoldDB" id="A0A4Z0L5Z5"/>
<dbReference type="RefSeq" id="WP_135526728.1">
    <property type="nucleotide sequence ID" value="NZ_SRLH01000005.1"/>
</dbReference>
<dbReference type="InterPro" id="IPR050832">
    <property type="entry name" value="Bact_Acetyltransf"/>
</dbReference>
<dbReference type="EMBL" id="SRLH01000005">
    <property type="protein sequence ID" value="TGD57688.1"/>
    <property type="molecule type" value="Genomic_DNA"/>
</dbReference>
<dbReference type="SUPFAM" id="SSF55729">
    <property type="entry name" value="Acyl-CoA N-acyltransferases (Nat)"/>
    <property type="match status" value="1"/>
</dbReference>
<feature type="domain" description="N-acetyltransferase" evidence="3">
    <location>
        <begin position="2"/>
        <end position="147"/>
    </location>
</feature>
<dbReference type="PANTHER" id="PTHR43877:SF2">
    <property type="entry name" value="AMINOALKYLPHOSPHONATE N-ACETYLTRANSFERASE-RELATED"/>
    <property type="match status" value="1"/>
</dbReference>